<dbReference type="InterPro" id="IPR010856">
    <property type="entry name" value="Gig2-like"/>
</dbReference>
<evidence type="ECO:0008006" key="3">
    <source>
        <dbReference type="Google" id="ProtNLM"/>
    </source>
</evidence>
<accession>A0ABP0CAJ4</accession>
<evidence type="ECO:0000313" key="2">
    <source>
        <dbReference type="Proteomes" id="UP001642405"/>
    </source>
</evidence>
<evidence type="ECO:0000313" key="1">
    <source>
        <dbReference type="EMBL" id="CAK7228843.1"/>
    </source>
</evidence>
<dbReference type="Proteomes" id="UP001642405">
    <property type="component" value="Unassembled WGS sequence"/>
</dbReference>
<comment type="caution">
    <text evidence="1">The sequence shown here is derived from an EMBL/GenBank/DDBJ whole genome shotgun (WGS) entry which is preliminary data.</text>
</comment>
<reference evidence="1 2" key="1">
    <citation type="submission" date="2024-01" db="EMBL/GenBank/DDBJ databases">
        <authorList>
            <person name="Allen C."/>
            <person name="Tagirdzhanova G."/>
        </authorList>
    </citation>
    <scope>NUCLEOTIDE SEQUENCE [LARGE SCALE GENOMIC DNA]</scope>
</reference>
<protein>
    <recommendedName>
        <fullName evidence="3">DUF1479-domain-containing protein</fullName>
    </recommendedName>
</protein>
<gene>
    <name evidence="1" type="ORF">SCUCBS95973_007018</name>
</gene>
<dbReference type="Gene3D" id="2.60.120.330">
    <property type="entry name" value="B-lactam Antibiotic, Isopenicillin N Synthase, Chain"/>
    <property type="match status" value="1"/>
</dbReference>
<dbReference type="PANTHER" id="PTHR30613:SF1">
    <property type="entry name" value="DUF1479 DOMAIN PROTEIN (AFU_ORTHOLOGUE AFUA_5G09280)"/>
    <property type="match status" value="1"/>
</dbReference>
<proteinExistence type="predicted"/>
<dbReference type="Pfam" id="PF07350">
    <property type="entry name" value="Gig2-like"/>
    <property type="match status" value="2"/>
</dbReference>
<dbReference type="SUPFAM" id="SSF51197">
    <property type="entry name" value="Clavaminate synthase-like"/>
    <property type="match status" value="1"/>
</dbReference>
<dbReference type="PANTHER" id="PTHR30613">
    <property type="entry name" value="UNCHARACTERIZED PROTEIN YBIU-RELATED"/>
    <property type="match status" value="1"/>
</dbReference>
<name>A0ABP0CAJ4_9PEZI</name>
<keyword evidence="2" id="KW-1185">Reference proteome</keyword>
<dbReference type="InterPro" id="IPR027443">
    <property type="entry name" value="IPNS-like_sf"/>
</dbReference>
<dbReference type="EMBL" id="CAWUHB010000046">
    <property type="protein sequence ID" value="CAK7228843.1"/>
    <property type="molecule type" value="Genomic_DNA"/>
</dbReference>
<sequence length="456" mass="50841">MAFLNYLGSLLFTSDRAKALRHWQFTEPGWEIKTTNGSTKTLGPEFVQLKIDILSQYGVENVRKAWLEVTSALEKEVSEIKKLGSSAWPEVQFDDVQNGSISAEKHSEIRKRGIVVVRNVFPEEQARGWHAQLKEYLNENPDILTVRSHTNSFTVQRFLNELWDGYGDLSNASPFPLSYADALRHRQPGGFSPVVQPHIDAGSLDRWADEDYRAAYAQIFSGHPLEHNGYDIEARRSARQDTFPGPQQSSVLRSFQGWTALSPQGGGFGKSALAVFPHNQLGIAYILLRPFFQPPADGSLDPARWELDVSDQFLGSAKGESQKVRPATHPHLQLHDTLALAPQINPGDLVFWHCDTVHAVDPSLTSPEPATVLYIAAVPTTEHNLQYLKGQRDALLDNGKTPPDFQRWFEQHEGVAKGWKAAKDIVPPSALSSFGLAKLPGDEGIIRRANEILELE</sequence>
<organism evidence="1 2">
    <name type="scientific">Sporothrix curviconia</name>
    <dbReference type="NCBI Taxonomy" id="1260050"/>
    <lineage>
        <taxon>Eukaryota</taxon>
        <taxon>Fungi</taxon>
        <taxon>Dikarya</taxon>
        <taxon>Ascomycota</taxon>
        <taxon>Pezizomycotina</taxon>
        <taxon>Sordariomycetes</taxon>
        <taxon>Sordariomycetidae</taxon>
        <taxon>Ophiostomatales</taxon>
        <taxon>Ophiostomataceae</taxon>
        <taxon>Sporothrix</taxon>
    </lineage>
</organism>